<comment type="cofactor">
    <cofactor evidence="2 7 8">
        <name>pyridoxal 5'-phosphate</name>
        <dbReference type="ChEBI" id="CHEBI:597326"/>
    </cofactor>
</comment>
<dbReference type="PANTHER" id="PTHR30511:SF0">
    <property type="entry name" value="ALANINE RACEMASE, CATABOLIC-RELATED"/>
    <property type="match status" value="1"/>
</dbReference>
<feature type="modified residue" description="N6-(pyridoxal phosphate)lysine" evidence="7 8">
    <location>
        <position position="39"/>
    </location>
</feature>
<evidence type="ECO:0000256" key="9">
    <source>
        <dbReference type="PIRSR" id="PIRSR600821-52"/>
    </source>
</evidence>
<evidence type="ECO:0000313" key="12">
    <source>
        <dbReference type="Proteomes" id="UP000429229"/>
    </source>
</evidence>
<evidence type="ECO:0000259" key="10">
    <source>
        <dbReference type="SMART" id="SM01005"/>
    </source>
</evidence>
<dbReference type="GO" id="GO:0008784">
    <property type="term" value="F:alanine racemase activity"/>
    <property type="evidence" value="ECO:0007669"/>
    <property type="project" value="UniProtKB-UniRule"/>
</dbReference>
<dbReference type="RefSeq" id="WP_160616163.1">
    <property type="nucleotide sequence ID" value="NZ_WTYR01000001.1"/>
</dbReference>
<keyword evidence="12" id="KW-1185">Reference proteome</keyword>
<dbReference type="NCBIfam" id="TIGR00492">
    <property type="entry name" value="alr"/>
    <property type="match status" value="1"/>
</dbReference>
<dbReference type="InterPro" id="IPR011079">
    <property type="entry name" value="Ala_racemase_C"/>
</dbReference>
<dbReference type="OrthoDB" id="9813814at2"/>
<dbReference type="EMBL" id="WTYR01000001">
    <property type="protein sequence ID" value="MXP09472.1"/>
    <property type="molecule type" value="Genomic_DNA"/>
</dbReference>
<feature type="active site" description="Proton acceptor; specific for D-alanine" evidence="7">
    <location>
        <position position="39"/>
    </location>
</feature>
<evidence type="ECO:0000256" key="1">
    <source>
        <dbReference type="ARBA" id="ARBA00000316"/>
    </source>
</evidence>
<evidence type="ECO:0000313" key="11">
    <source>
        <dbReference type="EMBL" id="MXP09472.1"/>
    </source>
</evidence>
<dbReference type="PRINTS" id="PR00992">
    <property type="entry name" value="ALARACEMASE"/>
</dbReference>
<feature type="binding site" evidence="7 9">
    <location>
        <position position="297"/>
    </location>
    <ligand>
        <name>substrate</name>
    </ligand>
</feature>
<protein>
    <recommendedName>
        <fullName evidence="4 7">Alanine racemase</fullName>
        <ecNumber evidence="4 7">5.1.1.1</ecNumber>
    </recommendedName>
</protein>
<dbReference type="UniPathway" id="UPA00042">
    <property type="reaction ID" value="UER00497"/>
</dbReference>
<name>A0A6I4U4V0_9SPHN</name>
<organism evidence="11 12">
    <name type="scientific">Alteriqipengyuania halimionae</name>
    <dbReference type="NCBI Taxonomy" id="1926630"/>
    <lineage>
        <taxon>Bacteria</taxon>
        <taxon>Pseudomonadati</taxon>
        <taxon>Pseudomonadota</taxon>
        <taxon>Alphaproteobacteria</taxon>
        <taxon>Sphingomonadales</taxon>
        <taxon>Erythrobacteraceae</taxon>
        <taxon>Alteriqipengyuania</taxon>
    </lineage>
</organism>
<feature type="binding site" evidence="7 9">
    <location>
        <position position="133"/>
    </location>
    <ligand>
        <name>substrate</name>
    </ligand>
</feature>
<keyword evidence="5 7" id="KW-0663">Pyridoxal phosphate</keyword>
<comment type="function">
    <text evidence="7">Catalyzes the interconversion of L-alanine and D-alanine. May also act on other amino acids.</text>
</comment>
<evidence type="ECO:0000256" key="2">
    <source>
        <dbReference type="ARBA" id="ARBA00001933"/>
    </source>
</evidence>
<dbReference type="Gene3D" id="2.40.37.10">
    <property type="entry name" value="Lyase, Ornithine Decarboxylase, Chain A, domain 1"/>
    <property type="match status" value="1"/>
</dbReference>
<dbReference type="PANTHER" id="PTHR30511">
    <property type="entry name" value="ALANINE RACEMASE"/>
    <property type="match status" value="1"/>
</dbReference>
<feature type="active site" description="Proton acceptor; specific for L-alanine" evidence="7">
    <location>
        <position position="249"/>
    </location>
</feature>
<sequence length="347" mass="37041">MPDLPPPNLKLTVDRAALADNWRALDRLSGEARAGAAVKADGYGLGVKLVASTLAEAGCRDFFVAHWSEVPDLLDVVPAEQISVLHGPIDAGEAAYGIAVGARPIINSVRQARLWHEAGGGPCHLMLDTGMNRLGLPIAAIGDPAIAQLEVEVLMSHLQCADEDVVANDRQRAVFDEARGQIAHRAASLSNSAGIALGSGYHFDLTRPGLSLYGGIPRAELADHIRQVVTIEAAIMQIRNLEEGETVGYNATFTAPRAMRIGTVALGYADGYLRSWSGKGRMRSGETILPVVGRVSMDMTAVDLGDAPQLKEGDWIEAVYDLPEASRISGLSQYELLTVLGSRFERA</sequence>
<dbReference type="InterPro" id="IPR009006">
    <property type="entry name" value="Ala_racemase/Decarboxylase_C"/>
</dbReference>
<reference evidence="11 12" key="1">
    <citation type="submission" date="2019-12" db="EMBL/GenBank/DDBJ databases">
        <title>Genomic-based taxomic classification of the family Erythrobacteraceae.</title>
        <authorList>
            <person name="Xu L."/>
        </authorList>
    </citation>
    <scope>NUCLEOTIDE SEQUENCE [LARGE SCALE GENOMIC DNA]</scope>
    <source>
        <strain evidence="11 12">LMG 29519</strain>
    </source>
</reference>
<evidence type="ECO:0000256" key="5">
    <source>
        <dbReference type="ARBA" id="ARBA00022898"/>
    </source>
</evidence>
<dbReference type="GO" id="GO:0005829">
    <property type="term" value="C:cytosol"/>
    <property type="evidence" value="ECO:0007669"/>
    <property type="project" value="TreeGrafter"/>
</dbReference>
<dbReference type="InterPro" id="IPR020622">
    <property type="entry name" value="Ala_racemase_pyridoxalP-BS"/>
</dbReference>
<dbReference type="InterPro" id="IPR001608">
    <property type="entry name" value="Ala_racemase_N"/>
</dbReference>
<proteinExistence type="inferred from homology"/>
<dbReference type="Gene3D" id="3.20.20.10">
    <property type="entry name" value="Alanine racemase"/>
    <property type="match status" value="1"/>
</dbReference>
<dbReference type="GO" id="GO:0030170">
    <property type="term" value="F:pyridoxal phosphate binding"/>
    <property type="evidence" value="ECO:0007669"/>
    <property type="project" value="UniProtKB-UniRule"/>
</dbReference>
<dbReference type="SMART" id="SM01005">
    <property type="entry name" value="Ala_racemase_C"/>
    <property type="match status" value="1"/>
</dbReference>
<dbReference type="HAMAP" id="MF_01201">
    <property type="entry name" value="Ala_racemase"/>
    <property type="match status" value="1"/>
</dbReference>
<keyword evidence="6 7" id="KW-0413">Isomerase</keyword>
<dbReference type="AlphaFoldDB" id="A0A6I4U4V0"/>
<gene>
    <name evidence="11" type="primary">alr</name>
    <name evidence="11" type="ORF">GRI68_04705</name>
</gene>
<feature type="domain" description="Alanine racemase C-terminal" evidence="10">
    <location>
        <begin position="228"/>
        <end position="347"/>
    </location>
</feature>
<accession>A0A6I4U4V0</accession>
<dbReference type="InterPro" id="IPR000821">
    <property type="entry name" value="Ala_racemase"/>
</dbReference>
<dbReference type="SUPFAM" id="SSF50621">
    <property type="entry name" value="Alanine racemase C-terminal domain-like"/>
    <property type="match status" value="1"/>
</dbReference>
<dbReference type="GO" id="GO:0030632">
    <property type="term" value="P:D-alanine biosynthetic process"/>
    <property type="evidence" value="ECO:0007669"/>
    <property type="project" value="UniProtKB-UniRule"/>
</dbReference>
<dbReference type="Pfam" id="PF01168">
    <property type="entry name" value="Ala_racemase_N"/>
    <property type="match status" value="1"/>
</dbReference>
<dbReference type="PROSITE" id="PS00395">
    <property type="entry name" value="ALANINE_RACEMASE"/>
    <property type="match status" value="1"/>
</dbReference>
<dbReference type="Proteomes" id="UP000429229">
    <property type="component" value="Unassembled WGS sequence"/>
</dbReference>
<dbReference type="Pfam" id="PF00842">
    <property type="entry name" value="Ala_racemase_C"/>
    <property type="match status" value="1"/>
</dbReference>
<dbReference type="InterPro" id="IPR029066">
    <property type="entry name" value="PLP-binding_barrel"/>
</dbReference>
<comment type="pathway">
    <text evidence="7">Amino-acid biosynthesis; D-alanine biosynthesis; D-alanine from L-alanine: step 1/1.</text>
</comment>
<evidence type="ECO:0000256" key="8">
    <source>
        <dbReference type="PIRSR" id="PIRSR600821-50"/>
    </source>
</evidence>
<evidence type="ECO:0000256" key="7">
    <source>
        <dbReference type="HAMAP-Rule" id="MF_01201"/>
    </source>
</evidence>
<dbReference type="EC" id="5.1.1.1" evidence="4 7"/>
<evidence type="ECO:0000256" key="4">
    <source>
        <dbReference type="ARBA" id="ARBA00013089"/>
    </source>
</evidence>
<dbReference type="CDD" id="cd00430">
    <property type="entry name" value="PLPDE_III_AR"/>
    <property type="match status" value="1"/>
</dbReference>
<comment type="similarity">
    <text evidence="3 7">Belongs to the alanine racemase family.</text>
</comment>
<evidence type="ECO:0000256" key="6">
    <source>
        <dbReference type="ARBA" id="ARBA00023235"/>
    </source>
</evidence>
<comment type="caution">
    <text evidence="11">The sequence shown here is derived from an EMBL/GenBank/DDBJ whole genome shotgun (WGS) entry which is preliminary data.</text>
</comment>
<comment type="catalytic activity">
    <reaction evidence="1 7">
        <text>L-alanine = D-alanine</text>
        <dbReference type="Rhea" id="RHEA:20249"/>
        <dbReference type="ChEBI" id="CHEBI:57416"/>
        <dbReference type="ChEBI" id="CHEBI:57972"/>
        <dbReference type="EC" id="5.1.1.1"/>
    </reaction>
</comment>
<dbReference type="SUPFAM" id="SSF51419">
    <property type="entry name" value="PLP-binding barrel"/>
    <property type="match status" value="1"/>
</dbReference>
<evidence type="ECO:0000256" key="3">
    <source>
        <dbReference type="ARBA" id="ARBA00007880"/>
    </source>
</evidence>